<evidence type="ECO:0000313" key="15">
    <source>
        <dbReference type="EMBL" id="MCP9765735.1"/>
    </source>
</evidence>
<dbReference type="Gene3D" id="2.170.130.10">
    <property type="entry name" value="TonB-dependent receptor, plug domain"/>
    <property type="match status" value="1"/>
</dbReference>
<dbReference type="GO" id="GO:0044718">
    <property type="term" value="P:siderophore transmembrane transport"/>
    <property type="evidence" value="ECO:0007669"/>
    <property type="project" value="TreeGrafter"/>
</dbReference>
<keyword evidence="2 10" id="KW-0813">Transport</keyword>
<dbReference type="InterPro" id="IPR039426">
    <property type="entry name" value="TonB-dep_rcpt-like"/>
</dbReference>
<evidence type="ECO:0000256" key="6">
    <source>
        <dbReference type="ARBA" id="ARBA00023077"/>
    </source>
</evidence>
<protein>
    <recommendedName>
        <fullName evidence="17">TonB-dependent receptor</fullName>
    </recommendedName>
</protein>
<dbReference type="PANTHER" id="PTHR30069">
    <property type="entry name" value="TONB-DEPENDENT OUTER MEMBRANE RECEPTOR"/>
    <property type="match status" value="1"/>
</dbReference>
<organism evidence="15 16">
    <name type="scientific">Lacihabitans soyangensis</name>
    <dbReference type="NCBI Taxonomy" id="869394"/>
    <lineage>
        <taxon>Bacteria</taxon>
        <taxon>Pseudomonadati</taxon>
        <taxon>Bacteroidota</taxon>
        <taxon>Cytophagia</taxon>
        <taxon>Cytophagales</taxon>
        <taxon>Leadbetterellaceae</taxon>
        <taxon>Lacihabitans</taxon>
    </lineage>
</organism>
<dbReference type="EMBL" id="RJUF01000192">
    <property type="protein sequence ID" value="MCP9765735.1"/>
    <property type="molecule type" value="Genomic_DNA"/>
</dbReference>
<name>A0AAE3H932_9BACT</name>
<evidence type="ECO:0000256" key="9">
    <source>
        <dbReference type="ARBA" id="ARBA00023237"/>
    </source>
</evidence>
<evidence type="ECO:0000256" key="4">
    <source>
        <dbReference type="ARBA" id="ARBA00022692"/>
    </source>
</evidence>
<evidence type="ECO:0000259" key="14">
    <source>
        <dbReference type="Pfam" id="PF07715"/>
    </source>
</evidence>
<feature type="domain" description="TonB-dependent receptor-like beta-barrel" evidence="13">
    <location>
        <begin position="298"/>
        <end position="733"/>
    </location>
</feature>
<evidence type="ECO:0008006" key="17">
    <source>
        <dbReference type="Google" id="ProtNLM"/>
    </source>
</evidence>
<dbReference type="RefSeq" id="WP_255039443.1">
    <property type="nucleotide sequence ID" value="NZ_RJUF01000192.1"/>
</dbReference>
<evidence type="ECO:0000256" key="1">
    <source>
        <dbReference type="ARBA" id="ARBA00004571"/>
    </source>
</evidence>
<feature type="domain" description="TonB-dependent receptor plug" evidence="14">
    <location>
        <begin position="128"/>
        <end position="228"/>
    </location>
</feature>
<dbReference type="InterPro" id="IPR008969">
    <property type="entry name" value="CarboxyPept-like_regulatory"/>
</dbReference>
<evidence type="ECO:0000313" key="16">
    <source>
        <dbReference type="Proteomes" id="UP001204144"/>
    </source>
</evidence>
<feature type="signal peptide" evidence="12">
    <location>
        <begin position="1"/>
        <end position="28"/>
    </location>
</feature>
<dbReference type="PANTHER" id="PTHR30069:SF29">
    <property type="entry name" value="HEMOGLOBIN AND HEMOGLOBIN-HAPTOGLOBIN-BINDING PROTEIN 1-RELATED"/>
    <property type="match status" value="1"/>
</dbReference>
<reference evidence="15 16" key="1">
    <citation type="submission" date="2018-11" db="EMBL/GenBank/DDBJ databases">
        <title>Novel bacteria species description.</title>
        <authorList>
            <person name="Han J.-H."/>
        </authorList>
    </citation>
    <scope>NUCLEOTIDE SEQUENCE [LARGE SCALE GENOMIC DNA]</scope>
    <source>
        <strain evidence="15 16">KCTC23259</strain>
    </source>
</reference>
<evidence type="ECO:0000256" key="8">
    <source>
        <dbReference type="ARBA" id="ARBA00023170"/>
    </source>
</evidence>
<dbReference type="InterPro" id="IPR037066">
    <property type="entry name" value="Plug_dom_sf"/>
</dbReference>
<evidence type="ECO:0000259" key="13">
    <source>
        <dbReference type="Pfam" id="PF00593"/>
    </source>
</evidence>
<dbReference type="Pfam" id="PF00593">
    <property type="entry name" value="TonB_dep_Rec_b-barrel"/>
    <property type="match status" value="1"/>
</dbReference>
<feature type="chain" id="PRO_5042033880" description="TonB-dependent receptor" evidence="12">
    <location>
        <begin position="29"/>
        <end position="794"/>
    </location>
</feature>
<dbReference type="AlphaFoldDB" id="A0AAE3H932"/>
<comment type="subcellular location">
    <subcellularLocation>
        <location evidence="1 10">Cell outer membrane</location>
        <topology evidence="1 10">Multi-pass membrane protein</topology>
    </subcellularLocation>
</comment>
<proteinExistence type="inferred from homology"/>
<dbReference type="Pfam" id="PF07715">
    <property type="entry name" value="Plug"/>
    <property type="match status" value="1"/>
</dbReference>
<keyword evidence="16" id="KW-1185">Reference proteome</keyword>
<evidence type="ECO:0000256" key="3">
    <source>
        <dbReference type="ARBA" id="ARBA00022452"/>
    </source>
</evidence>
<keyword evidence="3 10" id="KW-1134">Transmembrane beta strand</keyword>
<dbReference type="SUPFAM" id="SSF49464">
    <property type="entry name" value="Carboxypeptidase regulatory domain-like"/>
    <property type="match status" value="1"/>
</dbReference>
<dbReference type="InterPro" id="IPR036942">
    <property type="entry name" value="Beta-barrel_TonB_sf"/>
</dbReference>
<evidence type="ECO:0000256" key="7">
    <source>
        <dbReference type="ARBA" id="ARBA00023136"/>
    </source>
</evidence>
<dbReference type="PROSITE" id="PS52016">
    <property type="entry name" value="TONB_DEPENDENT_REC_3"/>
    <property type="match status" value="1"/>
</dbReference>
<dbReference type="Proteomes" id="UP001204144">
    <property type="component" value="Unassembled WGS sequence"/>
</dbReference>
<keyword evidence="7 10" id="KW-0472">Membrane</keyword>
<dbReference type="SUPFAM" id="SSF56935">
    <property type="entry name" value="Porins"/>
    <property type="match status" value="1"/>
</dbReference>
<keyword evidence="6 11" id="KW-0798">TonB box</keyword>
<evidence type="ECO:0000256" key="5">
    <source>
        <dbReference type="ARBA" id="ARBA00022729"/>
    </source>
</evidence>
<comment type="caution">
    <text evidence="15">The sequence shown here is derived from an EMBL/GenBank/DDBJ whole genome shotgun (WGS) entry which is preliminary data.</text>
</comment>
<sequence length="794" mass="89370">MSYFTKPFNFKHFLFFLFVFATANPCNAQTNFTISGKVSDAKNGEGMIGVNVFLKELKIGASTNVYGFYSITAPQGKYTLVVSYIGYNSVSKEYTLDNNQTLNFELTEEGKLLDEVVVTGKREDDNVKNVEMSVNKVEMKTIKKMPAFLGEVDVIRSIQFLPGVSSVGEGSSGFNVRGGGIDQNLVLLDEAPVYNSSHLFGFFSVFNPDVVKDVKLIKGGIPATYGGRVSSILDVRMKEGNSKKPEFSGGLGTIFSRFAYERPFLKEKGSFIVALRRSYIDILAKPFLNSDLKGSRFYFYDFTAKTNYKINDKNTIFLSGYFGRDVFGADFGFNWGNSTTSFRWNHVFNNKLFLNTTVFYSNYDYSLDSDLSNENDQDSFEWKSNILNYSIKPDFNYYLNSKNTISFGGQAIYYTFNPGQATAVSGGQSRSIGLDSKYAMESALYVGNEQKLTDKLTLNYGLRYSFYSYMGPGTVYTFNENTTPGERKAITSTRTSEKGEAIKNYGNLEPRIALNLGINNSTSIKLGYNRLAQYIHLLSNTVASSPLDVWTPSSNNIKPQLSDQVALGLFKNFSENLYESSVEVYYKTLKNQIDYIRNADLLLNPAVEGDLMYGIGRAYGAEFFVKKNKGKLNGWVSYTLARTERKIDGLNNNDWYASRIDKAHNISVVGILDLTKKWSMGTTLSFSSGTPASFPTNKFAWQGIALPHNYTDDRNTYRIPNSHRLDYSATRKNKHALFGKGESEWVFSVYNVYNRKNPFSVYVRQNPDDPSKTEAVKYSVFAAIIPAVTYNFKF</sequence>
<dbReference type="InterPro" id="IPR012910">
    <property type="entry name" value="Plug_dom"/>
</dbReference>
<evidence type="ECO:0000256" key="11">
    <source>
        <dbReference type="RuleBase" id="RU003357"/>
    </source>
</evidence>
<evidence type="ECO:0000256" key="10">
    <source>
        <dbReference type="PROSITE-ProRule" id="PRU01360"/>
    </source>
</evidence>
<keyword evidence="4 10" id="KW-0812">Transmembrane</keyword>
<dbReference type="Gene3D" id="2.60.40.1120">
    <property type="entry name" value="Carboxypeptidase-like, regulatory domain"/>
    <property type="match status" value="1"/>
</dbReference>
<evidence type="ECO:0000256" key="2">
    <source>
        <dbReference type="ARBA" id="ARBA00022448"/>
    </source>
</evidence>
<keyword evidence="9 10" id="KW-0998">Cell outer membrane</keyword>
<keyword evidence="5 12" id="KW-0732">Signal</keyword>
<accession>A0AAE3H932</accession>
<dbReference type="Gene3D" id="2.40.170.20">
    <property type="entry name" value="TonB-dependent receptor, beta-barrel domain"/>
    <property type="match status" value="1"/>
</dbReference>
<gene>
    <name evidence="15" type="ORF">EGI31_22600</name>
</gene>
<keyword evidence="8" id="KW-0675">Receptor</keyword>
<comment type="similarity">
    <text evidence="10 11">Belongs to the TonB-dependent receptor family.</text>
</comment>
<dbReference type="Pfam" id="PF13715">
    <property type="entry name" value="CarbopepD_reg_2"/>
    <property type="match status" value="1"/>
</dbReference>
<dbReference type="InterPro" id="IPR000531">
    <property type="entry name" value="Beta-barrel_TonB"/>
</dbReference>
<dbReference type="GO" id="GO:0009279">
    <property type="term" value="C:cell outer membrane"/>
    <property type="evidence" value="ECO:0007669"/>
    <property type="project" value="UniProtKB-SubCell"/>
</dbReference>
<evidence type="ECO:0000256" key="12">
    <source>
        <dbReference type="SAM" id="SignalP"/>
    </source>
</evidence>
<dbReference type="GO" id="GO:0015344">
    <property type="term" value="F:siderophore uptake transmembrane transporter activity"/>
    <property type="evidence" value="ECO:0007669"/>
    <property type="project" value="TreeGrafter"/>
</dbReference>